<dbReference type="RefSeq" id="WP_091848454.1">
    <property type="nucleotide sequence ID" value="NZ_FOHZ01000001.1"/>
</dbReference>
<dbReference type="Proteomes" id="UP000198762">
    <property type="component" value="Unassembled WGS sequence"/>
</dbReference>
<dbReference type="AlphaFoldDB" id="A0A1H9YT63"/>
<evidence type="ECO:0000256" key="1">
    <source>
        <dbReference type="SAM" id="Phobius"/>
    </source>
</evidence>
<keyword evidence="1" id="KW-1133">Transmembrane helix</keyword>
<keyword evidence="3" id="KW-1185">Reference proteome</keyword>
<dbReference type="EMBL" id="FOHZ01000001">
    <property type="protein sequence ID" value="SES71858.1"/>
    <property type="molecule type" value="Genomic_DNA"/>
</dbReference>
<protein>
    <submittedName>
        <fullName evidence="2">Uncharacterized protein</fullName>
    </submittedName>
</protein>
<keyword evidence="1" id="KW-0472">Membrane</keyword>
<gene>
    <name evidence="2" type="ORF">SAMN04487962_101308</name>
</gene>
<organism evidence="2 3">
    <name type="scientific">Marinobacter segnicrescens</name>
    <dbReference type="NCBI Taxonomy" id="430453"/>
    <lineage>
        <taxon>Bacteria</taxon>
        <taxon>Pseudomonadati</taxon>
        <taxon>Pseudomonadota</taxon>
        <taxon>Gammaproteobacteria</taxon>
        <taxon>Pseudomonadales</taxon>
        <taxon>Marinobacteraceae</taxon>
        <taxon>Marinobacter</taxon>
    </lineage>
</organism>
<accession>A0A1H9YT63</accession>
<evidence type="ECO:0000313" key="3">
    <source>
        <dbReference type="Proteomes" id="UP000198762"/>
    </source>
</evidence>
<name>A0A1H9YT63_9GAMM</name>
<dbReference type="STRING" id="430453.SAMN04487962_101308"/>
<sequence length="167" mass="18891">MFWNFVATIICGLAAAGIAMSIRAATAKKAPRWLIPVFAGLGMMGYQIYMEYNWYDQMTARMPSESVVVATESQAEFWRPWSFFFPQINRITVLDTSSIARNPANGDTARFQLYHFRQTYGGRVSKGTWLLNCPSGELVALTDEGKPDTREARRLSGEDPLFRQVCD</sequence>
<evidence type="ECO:0000313" key="2">
    <source>
        <dbReference type="EMBL" id="SES71858.1"/>
    </source>
</evidence>
<dbReference type="OrthoDB" id="8601734at2"/>
<keyword evidence="1" id="KW-0812">Transmembrane</keyword>
<feature type="transmembrane region" description="Helical" evidence="1">
    <location>
        <begin position="34"/>
        <end position="52"/>
    </location>
</feature>
<proteinExistence type="predicted"/>
<reference evidence="3" key="1">
    <citation type="submission" date="2016-10" db="EMBL/GenBank/DDBJ databases">
        <authorList>
            <person name="Varghese N."/>
            <person name="Submissions S."/>
        </authorList>
    </citation>
    <scope>NUCLEOTIDE SEQUENCE [LARGE SCALE GENOMIC DNA]</scope>
    <source>
        <strain evidence="3">CGMCC 1.6489</strain>
    </source>
</reference>